<feature type="binding site" evidence="5">
    <location>
        <position position="162"/>
    </location>
    <ligand>
        <name>Mn(2+)</name>
        <dbReference type="ChEBI" id="CHEBI:29035"/>
        <label>2</label>
    </ligand>
</feature>
<reference evidence="7 8" key="1">
    <citation type="submission" date="2019-06" db="EMBL/GenBank/DDBJ databases">
        <title>Description Trichococcus psychrophilus sp. nov., isolated from a cold spring, by genomic and phenotypic analyses.</title>
        <authorList>
            <person name="Zakharyuk A."/>
        </authorList>
    </citation>
    <scope>NUCLEOTIDE SEQUENCE [LARGE SCALE GENOMIC DNA]</scope>
    <source>
        <strain evidence="7 8">SKBG</strain>
    </source>
</reference>
<dbReference type="InterPro" id="IPR002933">
    <property type="entry name" value="Peptidase_M20"/>
</dbReference>
<dbReference type="GO" id="GO:0019877">
    <property type="term" value="P:diaminopimelate biosynthetic process"/>
    <property type="evidence" value="ECO:0007669"/>
    <property type="project" value="UniProtKB-KW"/>
</dbReference>
<feature type="binding site" evidence="5">
    <location>
        <position position="102"/>
    </location>
    <ligand>
        <name>Mn(2+)</name>
        <dbReference type="ChEBI" id="CHEBI:29035"/>
        <label>2</label>
    </ligand>
</feature>
<feature type="domain" description="Peptidase M20 dimerisation" evidence="6">
    <location>
        <begin position="185"/>
        <end position="277"/>
    </location>
</feature>
<dbReference type="RefSeq" id="WP_140185556.1">
    <property type="nucleotide sequence ID" value="NZ_VENO01000001.1"/>
</dbReference>
<evidence type="ECO:0000313" key="7">
    <source>
        <dbReference type="EMBL" id="TNV70444.1"/>
    </source>
</evidence>
<dbReference type="InterPro" id="IPR036264">
    <property type="entry name" value="Bact_exopeptidase_dim_dom"/>
</dbReference>
<dbReference type="CDD" id="cd03886">
    <property type="entry name" value="M20_Acy1"/>
    <property type="match status" value="1"/>
</dbReference>
<dbReference type="PIRSF" id="PIRSF005962">
    <property type="entry name" value="Pept_M20D_amidohydro"/>
    <property type="match status" value="1"/>
</dbReference>
<evidence type="ECO:0000256" key="2">
    <source>
        <dbReference type="ARBA" id="ARBA00022801"/>
    </source>
</evidence>
<organism evidence="7 8">
    <name type="scientific">Trichococcus shcherbakoviae subsp. psychrophilus</name>
    <dbReference type="NCBI Taxonomy" id="2585775"/>
    <lineage>
        <taxon>Bacteria</taxon>
        <taxon>Bacillati</taxon>
        <taxon>Bacillota</taxon>
        <taxon>Bacilli</taxon>
        <taxon>Lactobacillales</taxon>
        <taxon>Carnobacteriaceae</taxon>
        <taxon>Trichococcus</taxon>
    </lineage>
</organism>
<dbReference type="PANTHER" id="PTHR11014">
    <property type="entry name" value="PEPTIDASE M20 FAMILY MEMBER"/>
    <property type="match status" value="1"/>
</dbReference>
<dbReference type="PANTHER" id="PTHR11014:SF63">
    <property type="entry name" value="METALLOPEPTIDASE, PUTATIVE (AFU_ORTHOLOGUE AFUA_6G09600)-RELATED"/>
    <property type="match status" value="1"/>
</dbReference>
<feature type="binding site" evidence="5">
    <location>
        <position position="359"/>
    </location>
    <ligand>
        <name>Mn(2+)</name>
        <dbReference type="ChEBI" id="CHEBI:29035"/>
        <label>2</label>
    </ligand>
</feature>
<dbReference type="Gene3D" id="3.40.630.10">
    <property type="entry name" value="Zn peptidases"/>
    <property type="match status" value="1"/>
</dbReference>
<proteinExistence type="predicted"/>
<comment type="caution">
    <text evidence="7">The sequence shown here is derived from an EMBL/GenBank/DDBJ whole genome shotgun (WGS) entry which is preliminary data.</text>
</comment>
<keyword evidence="5" id="KW-0479">Metal-binding</keyword>
<keyword evidence="8" id="KW-1185">Reference proteome</keyword>
<dbReference type="Proteomes" id="UP000313395">
    <property type="component" value="Unassembled WGS sequence"/>
</dbReference>
<evidence type="ECO:0000256" key="1">
    <source>
        <dbReference type="ARBA" id="ARBA00022605"/>
    </source>
</evidence>
<keyword evidence="3" id="KW-0220">Diaminopimelate biosynthesis</keyword>
<dbReference type="FunFam" id="3.30.70.360:FF:000001">
    <property type="entry name" value="N-acetyldiaminopimelate deacetylase"/>
    <property type="match status" value="1"/>
</dbReference>
<dbReference type="GO" id="GO:0050118">
    <property type="term" value="F:N-acetyldiaminopimelate deacetylase activity"/>
    <property type="evidence" value="ECO:0007669"/>
    <property type="project" value="UniProtKB-ARBA"/>
</dbReference>
<keyword evidence="5" id="KW-0464">Manganese</keyword>
<keyword evidence="2 7" id="KW-0378">Hydrolase</keyword>
<dbReference type="SUPFAM" id="SSF55031">
    <property type="entry name" value="Bacterial exopeptidase dimerisation domain"/>
    <property type="match status" value="1"/>
</dbReference>
<dbReference type="Pfam" id="PF07687">
    <property type="entry name" value="M20_dimer"/>
    <property type="match status" value="1"/>
</dbReference>
<evidence type="ECO:0000256" key="5">
    <source>
        <dbReference type="PIRSR" id="PIRSR005962-1"/>
    </source>
</evidence>
<dbReference type="NCBIfam" id="TIGR01891">
    <property type="entry name" value="amidohydrolases"/>
    <property type="match status" value="1"/>
</dbReference>
<dbReference type="SUPFAM" id="SSF53187">
    <property type="entry name" value="Zn-dependent exopeptidases"/>
    <property type="match status" value="1"/>
</dbReference>
<feature type="binding site" evidence="5">
    <location>
        <position position="100"/>
    </location>
    <ligand>
        <name>Mn(2+)</name>
        <dbReference type="ChEBI" id="CHEBI:29035"/>
        <label>2</label>
    </ligand>
</feature>
<dbReference type="Pfam" id="PF01546">
    <property type="entry name" value="Peptidase_M20"/>
    <property type="match status" value="1"/>
</dbReference>
<evidence type="ECO:0000256" key="3">
    <source>
        <dbReference type="ARBA" id="ARBA00022915"/>
    </source>
</evidence>
<name>A0A5C5EBR1_9LACT</name>
<dbReference type="AlphaFoldDB" id="A0A5C5EBR1"/>
<protein>
    <submittedName>
        <fullName evidence="7">Amidohydrolase</fullName>
    </submittedName>
</protein>
<evidence type="ECO:0000259" key="6">
    <source>
        <dbReference type="Pfam" id="PF07687"/>
    </source>
</evidence>
<comment type="cofactor">
    <cofactor evidence="5">
        <name>Mn(2+)</name>
        <dbReference type="ChEBI" id="CHEBI:29035"/>
    </cofactor>
    <text evidence="5">The Mn(2+) ion enhances activity.</text>
</comment>
<dbReference type="InterPro" id="IPR011650">
    <property type="entry name" value="Peptidase_M20_dimer"/>
</dbReference>
<sequence length="391" mass="43342">MNKYYERAYALEAQIVKDRRTLHQNPEIGMDLPHTKAYVRNRLEEIGLEVKEVGKMGLSAVIEGEKPGKTILLRADMDALPMQEMNDLEYKATNNMAHTCGHDLHTAMLVTAAQILFENKADIRGKVKLMFQPGEEIFAGAKDMIEAGILENPKPDVAFAMHTGLNQGVGSFEYYKGHTSTSCDNFKITVTGKGAHGAYPHTSIDPINAGVFIYQEFGELISREVSPLSIATLTFGMFSGGSNSNIIPEVVEMQGTLRTYDDEVREYVKGRITDILAGIEKTTRAKIDFEIFANVPSLYNDPDLTEEIAEILETGNPNFKGYPDLRIMASEDMAVVSRHLPTTYMMLNCKVEGNNFSHHNPGVLFDEAALPIGAGSFATVAIEWLKKHSEK</sequence>
<dbReference type="GO" id="GO:0046872">
    <property type="term" value="F:metal ion binding"/>
    <property type="evidence" value="ECO:0007669"/>
    <property type="project" value="UniProtKB-KW"/>
</dbReference>
<keyword evidence="4" id="KW-0457">Lysine biosynthesis</keyword>
<dbReference type="EMBL" id="VENO01000001">
    <property type="protein sequence ID" value="TNV70444.1"/>
    <property type="molecule type" value="Genomic_DNA"/>
</dbReference>
<keyword evidence="1" id="KW-0028">Amino-acid biosynthesis</keyword>
<dbReference type="Gene3D" id="3.30.70.360">
    <property type="match status" value="1"/>
</dbReference>
<accession>A0A5C5EBR1</accession>
<dbReference type="InterPro" id="IPR017439">
    <property type="entry name" value="Amidohydrolase"/>
</dbReference>
<gene>
    <name evidence="7" type="ORF">FHK04_04260</name>
</gene>
<evidence type="ECO:0000313" key="8">
    <source>
        <dbReference type="Proteomes" id="UP000313395"/>
    </source>
</evidence>
<evidence type="ECO:0000256" key="4">
    <source>
        <dbReference type="ARBA" id="ARBA00023154"/>
    </source>
</evidence>
<dbReference type="GO" id="GO:0009085">
    <property type="term" value="P:lysine biosynthetic process"/>
    <property type="evidence" value="ECO:0007669"/>
    <property type="project" value="UniProtKB-KW"/>
</dbReference>
<feature type="binding site" evidence="5">
    <location>
        <position position="136"/>
    </location>
    <ligand>
        <name>Mn(2+)</name>
        <dbReference type="ChEBI" id="CHEBI:29035"/>
        <label>2</label>
    </ligand>
</feature>